<evidence type="ECO:0000256" key="3">
    <source>
        <dbReference type="ARBA" id="ARBA00022691"/>
    </source>
</evidence>
<evidence type="ECO:0000313" key="6">
    <source>
        <dbReference type="EMBL" id="MBA0086228.1"/>
    </source>
</evidence>
<protein>
    <recommendedName>
        <fullName evidence="5">Ribosomal RNA large subunit methyltransferase H</fullName>
        <ecNumber evidence="5">2.1.1.177</ecNumber>
    </recommendedName>
    <alternativeName>
        <fullName evidence="5">23S rRNA (pseudouridine1915-N3)-methyltransferase</fullName>
    </alternativeName>
    <alternativeName>
        <fullName evidence="5">23S rRNA m3Psi1915 methyltransferase</fullName>
    </alternativeName>
    <alternativeName>
        <fullName evidence="5">rRNA (pseudouridine-N3-)-methyltransferase RlmH</fullName>
    </alternativeName>
</protein>
<dbReference type="InterPro" id="IPR003742">
    <property type="entry name" value="RlmH-like"/>
</dbReference>
<dbReference type="CDD" id="cd18081">
    <property type="entry name" value="RlmH-like"/>
    <property type="match status" value="1"/>
</dbReference>
<dbReference type="PIRSF" id="PIRSF004505">
    <property type="entry name" value="MT_bac"/>
    <property type="match status" value="1"/>
</dbReference>
<dbReference type="PANTHER" id="PTHR33603:SF1">
    <property type="entry name" value="RIBOSOMAL RNA LARGE SUBUNIT METHYLTRANSFERASE H"/>
    <property type="match status" value="1"/>
</dbReference>
<evidence type="ECO:0000313" key="7">
    <source>
        <dbReference type="Proteomes" id="UP000567293"/>
    </source>
</evidence>
<dbReference type="SUPFAM" id="SSF75217">
    <property type="entry name" value="alpha/beta knot"/>
    <property type="match status" value="1"/>
</dbReference>
<name>A0A7V8NRM4_9BACT</name>
<comment type="similarity">
    <text evidence="4 5">Belongs to the RNA methyltransferase RlmH family.</text>
</comment>
<sequence length="139" mass="15631">MKIYVYYIGRAKDPHANALTKEFLGRAARYNAVELREIRPDRIDLWGKHPSGRKILLDPAGKRVDSVEFAALVSKTVTEARDLVFVLGGHDGLPKGWAARADLRLSLSPLTFPHELARAVLAEQIYRAFATLRGHPYPR</sequence>
<dbReference type="AlphaFoldDB" id="A0A7V8NRM4"/>
<keyword evidence="3 5" id="KW-0949">S-adenosyl-L-methionine</keyword>
<reference evidence="6" key="1">
    <citation type="submission" date="2020-06" db="EMBL/GenBank/DDBJ databases">
        <title>Legume-microbial interactions unlock mineral nutrients during tropical forest succession.</title>
        <authorList>
            <person name="Epihov D.Z."/>
        </authorList>
    </citation>
    <scope>NUCLEOTIDE SEQUENCE [LARGE SCALE GENOMIC DNA]</scope>
    <source>
        <strain evidence="6">Pan2503</strain>
    </source>
</reference>
<keyword evidence="5" id="KW-0698">rRNA processing</keyword>
<dbReference type="InterPro" id="IPR029026">
    <property type="entry name" value="tRNA_m1G_MTases_N"/>
</dbReference>
<dbReference type="InterPro" id="IPR029028">
    <property type="entry name" value="Alpha/beta_knot_MTases"/>
</dbReference>
<dbReference type="Pfam" id="PF02590">
    <property type="entry name" value="SPOUT_MTase"/>
    <property type="match status" value="1"/>
</dbReference>
<evidence type="ECO:0000256" key="2">
    <source>
        <dbReference type="ARBA" id="ARBA00022679"/>
    </source>
</evidence>
<comment type="catalytic activity">
    <reaction evidence="5">
        <text>pseudouridine(1915) in 23S rRNA + S-adenosyl-L-methionine = N(3)-methylpseudouridine(1915) in 23S rRNA + S-adenosyl-L-homocysteine + H(+)</text>
        <dbReference type="Rhea" id="RHEA:42752"/>
        <dbReference type="Rhea" id="RHEA-COMP:10221"/>
        <dbReference type="Rhea" id="RHEA-COMP:10222"/>
        <dbReference type="ChEBI" id="CHEBI:15378"/>
        <dbReference type="ChEBI" id="CHEBI:57856"/>
        <dbReference type="ChEBI" id="CHEBI:59789"/>
        <dbReference type="ChEBI" id="CHEBI:65314"/>
        <dbReference type="ChEBI" id="CHEBI:74486"/>
        <dbReference type="EC" id="2.1.1.177"/>
    </reaction>
</comment>
<dbReference type="EMBL" id="JACDQQ010001408">
    <property type="protein sequence ID" value="MBA0086228.1"/>
    <property type="molecule type" value="Genomic_DNA"/>
</dbReference>
<dbReference type="HAMAP" id="MF_00658">
    <property type="entry name" value="23SrRNA_methyltr_H"/>
    <property type="match status" value="1"/>
</dbReference>
<dbReference type="Proteomes" id="UP000567293">
    <property type="component" value="Unassembled WGS sequence"/>
</dbReference>
<comment type="subunit">
    <text evidence="5">Homodimer.</text>
</comment>
<evidence type="ECO:0000256" key="5">
    <source>
        <dbReference type="HAMAP-Rule" id="MF_00658"/>
    </source>
</evidence>
<keyword evidence="7" id="KW-1185">Reference proteome</keyword>
<keyword evidence="1 5" id="KW-0489">Methyltransferase</keyword>
<dbReference type="EC" id="2.1.1.177" evidence="5"/>
<comment type="caution">
    <text evidence="6">The sequence shown here is derived from an EMBL/GenBank/DDBJ whole genome shotgun (WGS) entry which is preliminary data.</text>
</comment>
<accession>A0A7V8NRM4</accession>
<dbReference type="PANTHER" id="PTHR33603">
    <property type="entry name" value="METHYLTRANSFERASE"/>
    <property type="match status" value="1"/>
</dbReference>
<evidence type="ECO:0000256" key="1">
    <source>
        <dbReference type="ARBA" id="ARBA00022603"/>
    </source>
</evidence>
<dbReference type="Gene3D" id="3.40.1280.10">
    <property type="match status" value="1"/>
</dbReference>
<keyword evidence="5" id="KW-0963">Cytoplasm</keyword>
<gene>
    <name evidence="5" type="primary">rlmH</name>
    <name evidence="6" type="ORF">HRJ53_14675</name>
</gene>
<feature type="binding site" evidence="5">
    <location>
        <position position="57"/>
    </location>
    <ligand>
        <name>S-adenosyl-L-methionine</name>
        <dbReference type="ChEBI" id="CHEBI:59789"/>
    </ligand>
</feature>
<feature type="binding site" evidence="5">
    <location>
        <position position="88"/>
    </location>
    <ligand>
        <name>S-adenosyl-L-methionine</name>
        <dbReference type="ChEBI" id="CHEBI:59789"/>
    </ligand>
</feature>
<dbReference type="GO" id="GO:0070038">
    <property type="term" value="F:rRNA (pseudouridine-N3-)-methyltransferase activity"/>
    <property type="evidence" value="ECO:0007669"/>
    <property type="project" value="UniProtKB-UniRule"/>
</dbReference>
<evidence type="ECO:0000256" key="4">
    <source>
        <dbReference type="ARBA" id="ARBA00038303"/>
    </source>
</evidence>
<keyword evidence="2 5" id="KW-0808">Transferase</keyword>
<dbReference type="GO" id="GO:0005737">
    <property type="term" value="C:cytoplasm"/>
    <property type="evidence" value="ECO:0007669"/>
    <property type="project" value="UniProtKB-SubCell"/>
</dbReference>
<organism evidence="6 7">
    <name type="scientific">Candidatus Acidiferrum panamense</name>
    <dbReference type="NCBI Taxonomy" id="2741543"/>
    <lineage>
        <taxon>Bacteria</taxon>
        <taxon>Pseudomonadati</taxon>
        <taxon>Acidobacteriota</taxon>
        <taxon>Terriglobia</taxon>
        <taxon>Candidatus Acidiferrales</taxon>
        <taxon>Candidatus Acidiferrum</taxon>
    </lineage>
</organism>
<proteinExistence type="inferred from homology"/>
<comment type="subcellular location">
    <subcellularLocation>
        <location evidence="5">Cytoplasm</location>
    </subcellularLocation>
</comment>
<comment type="function">
    <text evidence="5">Specifically methylates the pseudouridine at position 1915 (m3Psi1915) in 23S rRNA.</text>
</comment>
<feature type="binding site" evidence="5">
    <location>
        <begin position="107"/>
        <end position="112"/>
    </location>
    <ligand>
        <name>S-adenosyl-L-methionine</name>
        <dbReference type="ChEBI" id="CHEBI:59789"/>
    </ligand>
</feature>